<evidence type="ECO:0000256" key="2">
    <source>
        <dbReference type="ARBA" id="ARBA00007820"/>
    </source>
</evidence>
<evidence type="ECO:0000256" key="4">
    <source>
        <dbReference type="ARBA" id="ARBA00022603"/>
    </source>
</evidence>
<name>A0ABY9D334_VITVI</name>
<evidence type="ECO:0000256" key="12">
    <source>
        <dbReference type="SAM" id="Phobius"/>
    </source>
</evidence>
<reference evidence="13 14" key="1">
    <citation type="journal article" date="2023" name="Hortic Res">
        <title>The complete reference genome for grapevine (Vitis vinifera L.) genetics and breeding.</title>
        <authorList>
            <person name="Shi X."/>
            <person name="Cao S."/>
            <person name="Wang X."/>
            <person name="Huang S."/>
            <person name="Wang Y."/>
            <person name="Liu Z."/>
            <person name="Liu W."/>
            <person name="Leng X."/>
            <person name="Peng Y."/>
            <person name="Wang N."/>
            <person name="Wang Y."/>
            <person name="Ma Z."/>
            <person name="Xu X."/>
            <person name="Zhang F."/>
            <person name="Xue H."/>
            <person name="Zhong H."/>
            <person name="Wang Y."/>
            <person name="Zhang K."/>
            <person name="Velt A."/>
            <person name="Avia K."/>
            <person name="Holtgrawe D."/>
            <person name="Grimplet J."/>
            <person name="Matus J.T."/>
            <person name="Ware D."/>
            <person name="Wu X."/>
            <person name="Wang H."/>
            <person name="Liu C."/>
            <person name="Fang Y."/>
            <person name="Rustenholz C."/>
            <person name="Cheng Z."/>
            <person name="Xiao H."/>
            <person name="Zhou Y."/>
        </authorList>
    </citation>
    <scope>NUCLEOTIDE SEQUENCE [LARGE SCALE GENOMIC DNA]</scope>
    <source>
        <strain evidence="14">cv. Pinot noir / PN40024</strain>
        <tissue evidence="13">Leaf</tissue>
    </source>
</reference>
<feature type="transmembrane region" description="Helical" evidence="12">
    <location>
        <begin position="12"/>
        <end position="31"/>
    </location>
</feature>
<evidence type="ECO:0000256" key="11">
    <source>
        <dbReference type="SAM" id="MobiDB-lite"/>
    </source>
</evidence>
<evidence type="ECO:0000313" key="13">
    <source>
        <dbReference type="EMBL" id="WKA00986.1"/>
    </source>
</evidence>
<keyword evidence="7" id="KW-0689">Ribosomal protein</keyword>
<keyword evidence="8" id="KW-0325">Glycoprotein</keyword>
<evidence type="ECO:0000256" key="1">
    <source>
        <dbReference type="ARBA" id="ARBA00004606"/>
    </source>
</evidence>
<dbReference type="InterPro" id="IPR004159">
    <property type="entry name" value="Put_SAM_MeTrfase"/>
</dbReference>
<comment type="similarity">
    <text evidence="3">Belongs to the methyltransferase superfamily.</text>
</comment>
<keyword evidence="12" id="KW-1133">Transmembrane helix</keyword>
<dbReference type="PANTHER" id="PTHR10108">
    <property type="entry name" value="SAM-DEPENDENT METHYLTRANSFERASE"/>
    <property type="match status" value="1"/>
</dbReference>
<evidence type="ECO:0000256" key="3">
    <source>
        <dbReference type="ARBA" id="ARBA00008361"/>
    </source>
</evidence>
<evidence type="ECO:0008006" key="15">
    <source>
        <dbReference type="Google" id="ProtNLM"/>
    </source>
</evidence>
<keyword evidence="6" id="KW-0735">Signal-anchor</keyword>
<evidence type="ECO:0000256" key="9">
    <source>
        <dbReference type="ARBA" id="ARBA00023274"/>
    </source>
</evidence>
<feature type="compositionally biased region" description="Pro residues" evidence="11">
    <location>
        <begin position="87"/>
        <end position="111"/>
    </location>
</feature>
<keyword evidence="4" id="KW-0489">Methyltransferase</keyword>
<proteinExistence type="inferred from homology"/>
<keyword evidence="14" id="KW-1185">Reference proteome</keyword>
<evidence type="ECO:0000256" key="7">
    <source>
        <dbReference type="ARBA" id="ARBA00022980"/>
    </source>
</evidence>
<evidence type="ECO:0000256" key="5">
    <source>
        <dbReference type="ARBA" id="ARBA00022679"/>
    </source>
</evidence>
<protein>
    <recommendedName>
        <fullName evidence="15">40S ribosomal protein S7</fullName>
    </recommendedName>
</protein>
<evidence type="ECO:0000256" key="10">
    <source>
        <dbReference type="ARBA" id="ARBA00037847"/>
    </source>
</evidence>
<evidence type="ECO:0000256" key="6">
    <source>
        <dbReference type="ARBA" id="ARBA00022968"/>
    </source>
</evidence>
<keyword evidence="5" id="KW-0808">Transferase</keyword>
<accession>A0ABY9D334</accession>
<dbReference type="PANTHER" id="PTHR10108:SF979">
    <property type="entry name" value="METHYLTRANSFERASE PMT11-RELATED"/>
    <property type="match status" value="1"/>
</dbReference>
<keyword evidence="12" id="KW-0812">Transmembrane</keyword>
<dbReference type="InterPro" id="IPR029063">
    <property type="entry name" value="SAM-dependent_MTases_sf"/>
</dbReference>
<evidence type="ECO:0000313" key="14">
    <source>
        <dbReference type="Proteomes" id="UP001227230"/>
    </source>
</evidence>
<evidence type="ECO:0000256" key="8">
    <source>
        <dbReference type="ARBA" id="ARBA00023180"/>
    </source>
</evidence>
<dbReference type="Pfam" id="PF03141">
    <property type="entry name" value="Methyltransf_29"/>
    <property type="match status" value="1"/>
</dbReference>
<keyword evidence="9" id="KW-0687">Ribonucleoprotein</keyword>
<organism evidence="13 14">
    <name type="scientific">Vitis vinifera</name>
    <name type="common">Grape</name>
    <dbReference type="NCBI Taxonomy" id="29760"/>
    <lineage>
        <taxon>Eukaryota</taxon>
        <taxon>Viridiplantae</taxon>
        <taxon>Streptophyta</taxon>
        <taxon>Embryophyta</taxon>
        <taxon>Tracheophyta</taxon>
        <taxon>Spermatophyta</taxon>
        <taxon>Magnoliopsida</taxon>
        <taxon>eudicotyledons</taxon>
        <taxon>Gunneridae</taxon>
        <taxon>Pentapetalae</taxon>
        <taxon>rosids</taxon>
        <taxon>Vitales</taxon>
        <taxon>Vitaceae</taxon>
        <taxon>Viteae</taxon>
        <taxon>Vitis</taxon>
    </lineage>
</organism>
<comment type="subcellular location">
    <subcellularLocation>
        <location evidence="10">Endomembrane system</location>
        <topology evidence="10">Single-pass membrane protein</topology>
    </subcellularLocation>
    <subcellularLocation>
        <location evidence="1">Membrane</location>
        <topology evidence="1">Single-pass type II membrane protein</topology>
    </subcellularLocation>
</comment>
<dbReference type="Pfam" id="PF01251">
    <property type="entry name" value="Ribosomal_S7e"/>
    <property type="match status" value="1"/>
</dbReference>
<gene>
    <name evidence="13" type="ORF">VitviT2T_019297</name>
</gene>
<dbReference type="Proteomes" id="UP001227230">
    <property type="component" value="Chromosome 13"/>
</dbReference>
<feature type="region of interest" description="Disordered" evidence="11">
    <location>
        <begin position="82"/>
        <end position="111"/>
    </location>
</feature>
<dbReference type="Gene3D" id="3.40.50.150">
    <property type="entry name" value="Vaccinia Virus protein VP39"/>
    <property type="match status" value="1"/>
</dbReference>
<dbReference type="EMBL" id="CP126660">
    <property type="protein sequence ID" value="WKA00986.1"/>
    <property type="molecule type" value="Genomic_DNA"/>
</dbReference>
<dbReference type="InterPro" id="IPR000554">
    <property type="entry name" value="Ribosomal_eS7"/>
</dbReference>
<comment type="similarity">
    <text evidence="2">Belongs to the eukaryotic ribosomal protein eS7 family.</text>
</comment>
<keyword evidence="12" id="KW-0472">Membrane</keyword>
<sequence length="888" mass="100604">MKLLNNGDPRRAPSLLTISTFVVVSFAFFYVGKHWSNGYQQLIFYTSRQTPMASGAPTIGISPNFNMTFDVSSMIAKNQTLDSTLPSPAPISSPAPAPPAPIPSPAPAPPAHLAPGSIKTFGIVDENGTMAEEFEVGDYDPEFVENWGNGSDAEVGGSSGGSFRFGIKKFKMCPETMREYIPCLDNEEAIRNLKSTKNGEKFERHCPERSRGLNCLVPAPKGYRTPIPWPKSRDEVWFSNVPHTKLVEDKGGQNWISVDKNKFKFPGGGTQFIHGADQYLDQISKMVPDIAFGRHTRVVLDVGCGVASFGAYLLSRNVITLSIAPKDVHENQIQFALERGVPAMVAAFVTRRLLYPSQAFDLIHCSRCRIDWTRDDGILLLEVNRMLRAGGYFAWAAQPVYKHEENLEEQWKEMVNLTTRLCWELVKKEGYIAIWQKPFNNSCYLNRKAATKPPLCDPDDDPDDVWYVDLKACITRLPEDGYGANLPTWPGRLQNYPDRLQSIRMDAYISRKELFKAEYKYWKEIIDGYYRVLKWKNFKLRNVLDMRAGFGGFAAALTERKVDCWVLNVVPVSGPNTLPVIYDRGLIGVMHDWCESFDTYPRTYDFLHAAGLFSIERKRCNMSSIMLEMDRILRPGGHAYIRDSIIVMDELQEIAKAMVEAMDLETKLDFNFTFPFEKERGREGQNSLNCLIIAAKMYTSRRKIQKDQGVEPSEFEDLVAQSFFDLENTNLELKSDLKDIYINSAAQIDVSGKRKAVVIYVPYRLQKAFRKIHLRLVGELEKKFSGKHVVLIAARRILHPPKKGSAVVRPRTRTLTAVHEAMLEDIVYPAEIVGKCVRYRADGSKIIKIFLDPKEQNNTENKLETFAGVYRKLSGKDVVFEYPVTVSA</sequence>
<dbReference type="SUPFAM" id="SSF53335">
    <property type="entry name" value="S-adenosyl-L-methionine-dependent methyltransferases"/>
    <property type="match status" value="2"/>
</dbReference>